<feature type="compositionally biased region" description="Basic residues" evidence="1">
    <location>
        <begin position="132"/>
        <end position="146"/>
    </location>
</feature>
<protein>
    <recommendedName>
        <fullName evidence="4">BED-type domain-containing protein</fullName>
    </recommendedName>
</protein>
<dbReference type="PANTHER" id="PTHR36032:SF1">
    <property type="entry name" value="PHOSPHOPANTOTHENATE--CYSTEINE LIGASE 2"/>
    <property type="match status" value="1"/>
</dbReference>
<dbReference type="PANTHER" id="PTHR36032">
    <property type="entry name" value="PHOSPHOPANTOTHENATE--CYSTEINE LIGASE 2"/>
    <property type="match status" value="1"/>
</dbReference>
<gene>
    <name evidence="2" type="ORF">BUALT_Bualt02G0165100</name>
</gene>
<keyword evidence="3" id="KW-1185">Reference proteome</keyword>
<evidence type="ECO:0000256" key="1">
    <source>
        <dbReference type="SAM" id="MobiDB-lite"/>
    </source>
</evidence>
<proteinExistence type="predicted"/>
<accession>A0AAV6YBG4</accession>
<feature type="region of interest" description="Disordered" evidence="1">
    <location>
        <begin position="109"/>
        <end position="178"/>
    </location>
</feature>
<reference evidence="2" key="1">
    <citation type="submission" date="2019-10" db="EMBL/GenBank/DDBJ databases">
        <authorList>
            <person name="Zhang R."/>
            <person name="Pan Y."/>
            <person name="Wang J."/>
            <person name="Ma R."/>
            <person name="Yu S."/>
        </authorList>
    </citation>
    <scope>NUCLEOTIDE SEQUENCE</scope>
    <source>
        <strain evidence="2">LA-IB0</strain>
        <tissue evidence="2">Leaf</tissue>
    </source>
</reference>
<sequence length="279" mass="30478">MNSVGDTSSSDGRAPYNWSLWQFVTKLGKSSEGGGNQNFTCNICNVTYKGSYSRVKAHLLKLVGSGIKSCPKIIVGKIIEMSKLEGEAIERRECSSKIKMVPLPRSMLSSSQSSFSMSASNPYLFKKDGHEPKKRKRNRSLGRRKSGGVDSADRLERANSYVNDGDRNPLVATKSGPIADHGDSTLRVKLISVHGCCNSDAFQLLNNRWTAAMNAHNSLPEDSAERPVLYTRKSTSTWSQAILPHLLIQPAGGASTGVQRDFLSELRQAIQNANSGPNF</sequence>
<evidence type="ECO:0000313" key="3">
    <source>
        <dbReference type="Proteomes" id="UP000826271"/>
    </source>
</evidence>
<feature type="compositionally biased region" description="Low complexity" evidence="1">
    <location>
        <begin position="109"/>
        <end position="120"/>
    </location>
</feature>
<dbReference type="AlphaFoldDB" id="A0AAV6YBG4"/>
<name>A0AAV6YBG4_9LAMI</name>
<dbReference type="Proteomes" id="UP000826271">
    <property type="component" value="Unassembled WGS sequence"/>
</dbReference>
<comment type="caution">
    <text evidence="2">The sequence shown here is derived from an EMBL/GenBank/DDBJ whole genome shotgun (WGS) entry which is preliminary data.</text>
</comment>
<evidence type="ECO:0008006" key="4">
    <source>
        <dbReference type="Google" id="ProtNLM"/>
    </source>
</evidence>
<evidence type="ECO:0000313" key="2">
    <source>
        <dbReference type="EMBL" id="KAG8388823.1"/>
    </source>
</evidence>
<organism evidence="2 3">
    <name type="scientific">Buddleja alternifolia</name>
    <dbReference type="NCBI Taxonomy" id="168488"/>
    <lineage>
        <taxon>Eukaryota</taxon>
        <taxon>Viridiplantae</taxon>
        <taxon>Streptophyta</taxon>
        <taxon>Embryophyta</taxon>
        <taxon>Tracheophyta</taxon>
        <taxon>Spermatophyta</taxon>
        <taxon>Magnoliopsida</taxon>
        <taxon>eudicotyledons</taxon>
        <taxon>Gunneridae</taxon>
        <taxon>Pentapetalae</taxon>
        <taxon>asterids</taxon>
        <taxon>lamiids</taxon>
        <taxon>Lamiales</taxon>
        <taxon>Scrophulariaceae</taxon>
        <taxon>Buddlejeae</taxon>
        <taxon>Buddleja</taxon>
    </lineage>
</organism>
<dbReference type="EMBL" id="WHWC01000002">
    <property type="protein sequence ID" value="KAG8388823.1"/>
    <property type="molecule type" value="Genomic_DNA"/>
</dbReference>